<comment type="caution">
    <text evidence="2">The sequence shown here is derived from an EMBL/GenBank/DDBJ whole genome shotgun (WGS) entry which is preliminary data.</text>
</comment>
<organism evidence="2 3">
    <name type="scientific">Neptuniibacter caesariensis</name>
    <dbReference type="NCBI Taxonomy" id="207954"/>
    <lineage>
        <taxon>Bacteria</taxon>
        <taxon>Pseudomonadati</taxon>
        <taxon>Pseudomonadota</taxon>
        <taxon>Gammaproteobacteria</taxon>
        <taxon>Oceanospirillales</taxon>
        <taxon>Oceanospirillaceae</taxon>
        <taxon>Neptuniibacter</taxon>
    </lineage>
</organism>
<feature type="transmembrane region" description="Helical" evidence="1">
    <location>
        <begin position="41"/>
        <end position="61"/>
    </location>
</feature>
<evidence type="ECO:0000256" key="1">
    <source>
        <dbReference type="SAM" id="Phobius"/>
    </source>
</evidence>
<dbReference type="OrthoDB" id="6089730at2"/>
<dbReference type="RefSeq" id="WP_007019596.1">
    <property type="nucleotide sequence ID" value="NZ_CH724125.1"/>
</dbReference>
<evidence type="ECO:0000313" key="3">
    <source>
        <dbReference type="Proteomes" id="UP000002171"/>
    </source>
</evidence>
<sequence length="68" mass="7608">MVIWTATEIGVFIAVLLMVAFKLWTVWHVSNKAKATLEGRLIFLWGIAGMTAFTLLAKTYISYQMGLA</sequence>
<dbReference type="EMBL" id="AAOW01000015">
    <property type="protein sequence ID" value="EAR60657.1"/>
    <property type="molecule type" value="Genomic_DNA"/>
</dbReference>
<keyword evidence="1" id="KW-0812">Transmembrane</keyword>
<accession>A0A7U8GQT7</accession>
<gene>
    <name evidence="2" type="ORF">MED92_09641</name>
</gene>
<proteinExistence type="predicted"/>
<protein>
    <submittedName>
        <fullName evidence="2">Uncharacterized protein</fullName>
    </submittedName>
</protein>
<dbReference type="AlphaFoldDB" id="A0A7U8GQT7"/>
<name>A0A7U8GQT7_NEPCE</name>
<reference evidence="2 3" key="1">
    <citation type="submission" date="2006-02" db="EMBL/GenBank/DDBJ databases">
        <authorList>
            <person name="Pinhassi J."/>
            <person name="Pedros-Alio C."/>
            <person name="Ferriera S."/>
            <person name="Johnson J."/>
            <person name="Kravitz S."/>
            <person name="Halpern A."/>
            <person name="Remington K."/>
            <person name="Beeson K."/>
            <person name="Tran B."/>
            <person name="Rogers Y.-H."/>
            <person name="Friedman R."/>
            <person name="Venter J.C."/>
        </authorList>
    </citation>
    <scope>NUCLEOTIDE SEQUENCE [LARGE SCALE GENOMIC DNA]</scope>
    <source>
        <strain evidence="2 3">MED92</strain>
    </source>
</reference>
<keyword evidence="1" id="KW-1133">Transmembrane helix</keyword>
<evidence type="ECO:0000313" key="2">
    <source>
        <dbReference type="EMBL" id="EAR60657.1"/>
    </source>
</evidence>
<dbReference type="Proteomes" id="UP000002171">
    <property type="component" value="Unassembled WGS sequence"/>
</dbReference>
<feature type="transmembrane region" description="Helical" evidence="1">
    <location>
        <begin position="6"/>
        <end position="29"/>
    </location>
</feature>
<keyword evidence="3" id="KW-1185">Reference proteome</keyword>
<keyword evidence="1" id="KW-0472">Membrane</keyword>